<name>A0AAE1RXH4_9SOLA</name>
<proteinExistence type="predicted"/>
<dbReference type="Proteomes" id="UP001291623">
    <property type="component" value="Unassembled WGS sequence"/>
</dbReference>
<comment type="caution">
    <text evidence="2">The sequence shown here is derived from an EMBL/GenBank/DDBJ whole genome shotgun (WGS) entry which is preliminary data.</text>
</comment>
<evidence type="ECO:0000313" key="3">
    <source>
        <dbReference type="Proteomes" id="UP001291623"/>
    </source>
</evidence>
<sequence>MDYDDAPEDEAENTAEVEDEKSDQAHEIGNMDEDEIGGHRNEEQTSKLQSKKETIANTKTSKSLHTH</sequence>
<organism evidence="2 3">
    <name type="scientific">Anisodus tanguticus</name>
    <dbReference type="NCBI Taxonomy" id="243964"/>
    <lineage>
        <taxon>Eukaryota</taxon>
        <taxon>Viridiplantae</taxon>
        <taxon>Streptophyta</taxon>
        <taxon>Embryophyta</taxon>
        <taxon>Tracheophyta</taxon>
        <taxon>Spermatophyta</taxon>
        <taxon>Magnoliopsida</taxon>
        <taxon>eudicotyledons</taxon>
        <taxon>Gunneridae</taxon>
        <taxon>Pentapetalae</taxon>
        <taxon>asterids</taxon>
        <taxon>lamiids</taxon>
        <taxon>Solanales</taxon>
        <taxon>Solanaceae</taxon>
        <taxon>Solanoideae</taxon>
        <taxon>Hyoscyameae</taxon>
        <taxon>Anisodus</taxon>
    </lineage>
</organism>
<accession>A0AAE1RXH4</accession>
<dbReference type="AlphaFoldDB" id="A0AAE1RXH4"/>
<feature type="compositionally biased region" description="Basic and acidic residues" evidence="1">
    <location>
        <begin position="36"/>
        <end position="54"/>
    </location>
</feature>
<gene>
    <name evidence="2" type="ORF">RND71_021704</name>
</gene>
<dbReference type="EMBL" id="JAVYJV010000011">
    <property type="protein sequence ID" value="KAK4359475.1"/>
    <property type="molecule type" value="Genomic_DNA"/>
</dbReference>
<protein>
    <submittedName>
        <fullName evidence="2">Uncharacterized protein</fullName>
    </submittedName>
</protein>
<evidence type="ECO:0000256" key="1">
    <source>
        <dbReference type="SAM" id="MobiDB-lite"/>
    </source>
</evidence>
<feature type="compositionally biased region" description="Acidic residues" evidence="1">
    <location>
        <begin position="1"/>
        <end position="21"/>
    </location>
</feature>
<feature type="region of interest" description="Disordered" evidence="1">
    <location>
        <begin position="1"/>
        <end position="67"/>
    </location>
</feature>
<keyword evidence="3" id="KW-1185">Reference proteome</keyword>
<evidence type="ECO:0000313" key="2">
    <source>
        <dbReference type="EMBL" id="KAK4359475.1"/>
    </source>
</evidence>
<reference evidence="2" key="1">
    <citation type="submission" date="2023-12" db="EMBL/GenBank/DDBJ databases">
        <title>Genome assembly of Anisodus tanguticus.</title>
        <authorList>
            <person name="Wang Y.-J."/>
        </authorList>
    </citation>
    <scope>NUCLEOTIDE SEQUENCE</scope>
    <source>
        <strain evidence="2">KB-2021</strain>
        <tissue evidence="2">Leaf</tissue>
    </source>
</reference>